<sequence length="60" mass="7122">MNDAIKKERIAEMLKKLDEFADELRSLKEQNEADLDREIDRAEAELSDARIALRRMLKEF</sequence>
<evidence type="ECO:0000256" key="1">
    <source>
        <dbReference type="SAM" id="Coils"/>
    </source>
</evidence>
<gene>
    <name evidence="2" type="ORF">GRI47_10155</name>
</gene>
<dbReference type="EMBL" id="WTYD01000001">
    <property type="protein sequence ID" value="MXO54362.1"/>
    <property type="molecule type" value="Genomic_DNA"/>
</dbReference>
<dbReference type="AlphaFoldDB" id="A0A844YBN9"/>
<accession>A0A844YBN9</accession>
<organism evidence="2 3">
    <name type="scientific">Qipengyuania pelagi</name>
    <dbReference type="NCBI Taxonomy" id="994320"/>
    <lineage>
        <taxon>Bacteria</taxon>
        <taxon>Pseudomonadati</taxon>
        <taxon>Pseudomonadota</taxon>
        <taxon>Alphaproteobacteria</taxon>
        <taxon>Sphingomonadales</taxon>
        <taxon>Erythrobacteraceae</taxon>
        <taxon>Qipengyuania</taxon>
    </lineage>
</organism>
<keyword evidence="3" id="KW-1185">Reference proteome</keyword>
<dbReference type="Proteomes" id="UP000430272">
    <property type="component" value="Unassembled WGS sequence"/>
</dbReference>
<comment type="caution">
    <text evidence="2">The sequence shown here is derived from an EMBL/GenBank/DDBJ whole genome shotgun (WGS) entry which is preliminary data.</text>
</comment>
<protein>
    <submittedName>
        <fullName evidence="2">Uncharacterized protein</fullName>
    </submittedName>
</protein>
<evidence type="ECO:0000313" key="2">
    <source>
        <dbReference type="EMBL" id="MXO54362.1"/>
    </source>
</evidence>
<name>A0A844YBN9_9SPHN</name>
<proteinExistence type="predicted"/>
<keyword evidence="1" id="KW-0175">Coiled coil</keyword>
<feature type="coiled-coil region" evidence="1">
    <location>
        <begin position="10"/>
        <end position="59"/>
    </location>
</feature>
<dbReference type="RefSeq" id="WP_160661115.1">
    <property type="nucleotide sequence ID" value="NZ_BAABDV010000001.1"/>
</dbReference>
<reference evidence="2 3" key="1">
    <citation type="submission" date="2019-12" db="EMBL/GenBank/DDBJ databases">
        <title>Genomic-based taxomic classification of the family Erythrobacteraceae.</title>
        <authorList>
            <person name="Xu L."/>
        </authorList>
    </citation>
    <scope>NUCLEOTIDE SEQUENCE [LARGE SCALE GENOMIC DNA]</scope>
    <source>
        <strain evidence="2 3">JCM 17468</strain>
    </source>
</reference>
<evidence type="ECO:0000313" key="3">
    <source>
        <dbReference type="Proteomes" id="UP000430272"/>
    </source>
</evidence>